<evidence type="ECO:0000313" key="2">
    <source>
        <dbReference type="Proteomes" id="UP001249851"/>
    </source>
</evidence>
<keyword evidence="2" id="KW-1185">Reference proteome</keyword>
<organism evidence="1 2">
    <name type="scientific">Acropora cervicornis</name>
    <name type="common">Staghorn coral</name>
    <dbReference type="NCBI Taxonomy" id="6130"/>
    <lineage>
        <taxon>Eukaryota</taxon>
        <taxon>Metazoa</taxon>
        <taxon>Cnidaria</taxon>
        <taxon>Anthozoa</taxon>
        <taxon>Hexacorallia</taxon>
        <taxon>Scleractinia</taxon>
        <taxon>Astrocoeniina</taxon>
        <taxon>Acroporidae</taxon>
        <taxon>Acropora</taxon>
    </lineage>
</organism>
<reference evidence="1" key="1">
    <citation type="journal article" date="2023" name="G3 (Bethesda)">
        <title>Whole genome assembly and annotation of the endangered Caribbean coral Acropora cervicornis.</title>
        <authorList>
            <person name="Selwyn J.D."/>
            <person name="Vollmer S.V."/>
        </authorList>
    </citation>
    <scope>NUCLEOTIDE SEQUENCE</scope>
    <source>
        <strain evidence="1">K2</strain>
    </source>
</reference>
<reference evidence="1" key="2">
    <citation type="journal article" date="2023" name="Science">
        <title>Genomic signatures of disease resistance in endangered staghorn corals.</title>
        <authorList>
            <person name="Vollmer S.V."/>
            <person name="Selwyn J.D."/>
            <person name="Despard B.A."/>
            <person name="Roesel C.L."/>
        </authorList>
    </citation>
    <scope>NUCLEOTIDE SEQUENCE</scope>
    <source>
        <strain evidence="1">K2</strain>
    </source>
</reference>
<comment type="caution">
    <text evidence="1">The sequence shown here is derived from an EMBL/GenBank/DDBJ whole genome shotgun (WGS) entry which is preliminary data.</text>
</comment>
<sequence>MNVCIENDKYDMISSFIMAFYCTMQGLRQSRQTIPPSPALRNSKKCTCIYAMENITYQQETFWFFFFQYFIEQSHLATQLVYYFLCSFDYEWRS</sequence>
<protein>
    <submittedName>
        <fullName evidence="1">Uncharacterized protein</fullName>
    </submittedName>
</protein>
<dbReference type="AlphaFoldDB" id="A0AAD9USG0"/>
<proteinExistence type="predicted"/>
<dbReference type="EMBL" id="JARQWQ010000160">
    <property type="protein sequence ID" value="KAK2547970.1"/>
    <property type="molecule type" value="Genomic_DNA"/>
</dbReference>
<dbReference type="Proteomes" id="UP001249851">
    <property type="component" value="Unassembled WGS sequence"/>
</dbReference>
<evidence type="ECO:0000313" key="1">
    <source>
        <dbReference type="EMBL" id="KAK2547970.1"/>
    </source>
</evidence>
<name>A0AAD9USG0_ACRCE</name>
<gene>
    <name evidence="1" type="ORF">P5673_031913</name>
</gene>
<accession>A0AAD9USG0</accession>